<evidence type="ECO:0000256" key="2">
    <source>
        <dbReference type="ARBA" id="ARBA00022448"/>
    </source>
</evidence>
<dbReference type="Gene3D" id="3.40.50.300">
    <property type="entry name" value="P-loop containing nucleotide triphosphate hydrolases"/>
    <property type="match status" value="1"/>
</dbReference>
<dbReference type="InterPro" id="IPR050086">
    <property type="entry name" value="MetN_ABC_transporter-like"/>
</dbReference>
<gene>
    <name evidence="4" type="ORF">OSSY52_09380</name>
</gene>
<dbReference type="PROSITE" id="PS50893">
    <property type="entry name" value="ABC_TRANSPORTER_2"/>
    <property type="match status" value="1"/>
</dbReference>
<dbReference type="GO" id="GO:0005524">
    <property type="term" value="F:ATP binding"/>
    <property type="evidence" value="ECO:0007669"/>
    <property type="project" value="UniProtKB-KW"/>
</dbReference>
<organism evidence="4 5">
    <name type="scientific">Tepiditoga spiralis</name>
    <dbReference type="NCBI Taxonomy" id="2108365"/>
    <lineage>
        <taxon>Bacteria</taxon>
        <taxon>Thermotogati</taxon>
        <taxon>Thermotogota</taxon>
        <taxon>Thermotogae</taxon>
        <taxon>Petrotogales</taxon>
        <taxon>Petrotogaceae</taxon>
        <taxon>Tepiditoga</taxon>
    </lineage>
</organism>
<accession>A0A7G1G794</accession>
<dbReference type="InterPro" id="IPR003439">
    <property type="entry name" value="ABC_transporter-like_ATP-bd"/>
</dbReference>
<reference evidence="4 5" key="1">
    <citation type="submission" date="2018-06" db="EMBL/GenBank/DDBJ databases">
        <title>Genome sequencing of Oceanotoga sp. sy52.</title>
        <authorList>
            <person name="Mori K."/>
        </authorList>
    </citation>
    <scope>NUCLEOTIDE SEQUENCE [LARGE SCALE GENOMIC DNA]</scope>
    <source>
        <strain evidence="5">sy52</strain>
    </source>
</reference>
<comment type="similarity">
    <text evidence="1">Belongs to the ABC transporter superfamily.</text>
</comment>
<evidence type="ECO:0000313" key="5">
    <source>
        <dbReference type="Proteomes" id="UP000516361"/>
    </source>
</evidence>
<dbReference type="Pfam" id="PF00005">
    <property type="entry name" value="ABC_tran"/>
    <property type="match status" value="1"/>
</dbReference>
<keyword evidence="4" id="KW-0547">Nucleotide-binding</keyword>
<name>A0A7G1G794_9BACT</name>
<dbReference type="AlphaFoldDB" id="A0A7G1G794"/>
<dbReference type="EMBL" id="AP018712">
    <property type="protein sequence ID" value="BBE30797.1"/>
    <property type="molecule type" value="Genomic_DNA"/>
</dbReference>
<sequence>MLENVITMSNFNLFINEEKILNDINLEIFSGETILLYGPRNSGKSALLRSFVHLNEELFNKVVGVGEIRFEDKDVRTIDKKLLRSLIIYSDTSFVENLNFLTLHEILQLSIGLKINEITTEHFDMLEKLNIAHYFSDLDMLKKYDNLSSWSMAEKISLITFISLARNPSVFMFDCILDHLDDFVLKDVKNLLLKIKEERTLIISTRNFSLFSDICDKVILLDKGSIKFHGSKDNFMINFPE</sequence>
<keyword evidence="4" id="KW-0067">ATP-binding</keyword>
<dbReference type="RefSeq" id="WP_190615866.1">
    <property type="nucleotide sequence ID" value="NZ_AP018712.1"/>
</dbReference>
<dbReference type="GO" id="GO:0016887">
    <property type="term" value="F:ATP hydrolysis activity"/>
    <property type="evidence" value="ECO:0007669"/>
    <property type="project" value="InterPro"/>
</dbReference>
<dbReference type="SUPFAM" id="SSF52540">
    <property type="entry name" value="P-loop containing nucleoside triphosphate hydrolases"/>
    <property type="match status" value="1"/>
</dbReference>
<proteinExistence type="inferred from homology"/>
<keyword evidence="2" id="KW-0813">Transport</keyword>
<evidence type="ECO:0000259" key="3">
    <source>
        <dbReference type="PROSITE" id="PS50893"/>
    </source>
</evidence>
<dbReference type="InParanoid" id="A0A7G1G794"/>
<dbReference type="PANTHER" id="PTHR43166:SF4">
    <property type="entry name" value="PHOSPHONATES IMPORT ATP-BINDING PROTEIN PHNC"/>
    <property type="match status" value="1"/>
</dbReference>
<dbReference type="KEGG" id="ocy:OSSY52_09380"/>
<keyword evidence="5" id="KW-1185">Reference proteome</keyword>
<dbReference type="Proteomes" id="UP000516361">
    <property type="component" value="Chromosome"/>
</dbReference>
<feature type="domain" description="ABC transporter" evidence="3">
    <location>
        <begin position="6"/>
        <end position="240"/>
    </location>
</feature>
<evidence type="ECO:0000313" key="4">
    <source>
        <dbReference type="EMBL" id="BBE30797.1"/>
    </source>
</evidence>
<protein>
    <submittedName>
        <fullName evidence="4">ABC transporter ATP-binding protein</fullName>
    </submittedName>
</protein>
<dbReference type="InterPro" id="IPR027417">
    <property type="entry name" value="P-loop_NTPase"/>
</dbReference>
<dbReference type="PANTHER" id="PTHR43166">
    <property type="entry name" value="AMINO ACID IMPORT ATP-BINDING PROTEIN"/>
    <property type="match status" value="1"/>
</dbReference>
<evidence type="ECO:0000256" key="1">
    <source>
        <dbReference type="ARBA" id="ARBA00005417"/>
    </source>
</evidence>